<dbReference type="STRING" id="1230458.C484_18437"/>
<dbReference type="EMBL" id="AOIL01000062">
    <property type="protein sequence ID" value="ELY86224.1"/>
    <property type="molecule type" value="Genomic_DNA"/>
</dbReference>
<keyword evidence="2" id="KW-1185">Reference proteome</keyword>
<comment type="caution">
    <text evidence="1">The sequence shown here is derived from an EMBL/GenBank/DDBJ whole genome shotgun (WGS) entry which is preliminary data.</text>
</comment>
<gene>
    <name evidence="1" type="ORF">C484_18437</name>
</gene>
<accession>L9ZIN0</accession>
<reference evidence="1 2" key="1">
    <citation type="journal article" date="2014" name="PLoS Genet.">
        <title>Phylogenetically driven sequencing of extremely halophilic archaea reveals strategies for static and dynamic osmo-response.</title>
        <authorList>
            <person name="Becker E.A."/>
            <person name="Seitzer P.M."/>
            <person name="Tritt A."/>
            <person name="Larsen D."/>
            <person name="Krusor M."/>
            <person name="Yao A.I."/>
            <person name="Wu D."/>
            <person name="Madern D."/>
            <person name="Eisen J.A."/>
            <person name="Darling A.E."/>
            <person name="Facciotti M.T."/>
        </authorList>
    </citation>
    <scope>NUCLEOTIDE SEQUENCE [LARGE SCALE GENOMIC DNA]</scope>
    <source>
        <strain evidence="1 2">DSM 12281</strain>
    </source>
</reference>
<proteinExistence type="predicted"/>
<name>L9ZIN0_9EURY</name>
<dbReference type="Proteomes" id="UP000011648">
    <property type="component" value="Unassembled WGS sequence"/>
</dbReference>
<protein>
    <submittedName>
        <fullName evidence="1">Uncharacterized protein</fullName>
    </submittedName>
</protein>
<evidence type="ECO:0000313" key="1">
    <source>
        <dbReference type="EMBL" id="ELY86224.1"/>
    </source>
</evidence>
<evidence type="ECO:0000313" key="2">
    <source>
        <dbReference type="Proteomes" id="UP000011648"/>
    </source>
</evidence>
<organism evidence="1 2">
    <name type="scientific">Natrialba taiwanensis DSM 12281</name>
    <dbReference type="NCBI Taxonomy" id="1230458"/>
    <lineage>
        <taxon>Archaea</taxon>
        <taxon>Methanobacteriati</taxon>
        <taxon>Methanobacteriota</taxon>
        <taxon>Stenosarchaea group</taxon>
        <taxon>Halobacteria</taxon>
        <taxon>Halobacteriales</taxon>
        <taxon>Natrialbaceae</taxon>
        <taxon>Natrialba</taxon>
    </lineage>
</organism>
<dbReference type="AlphaFoldDB" id="L9ZIN0"/>
<sequence length="102" mass="11638">MSLCREARLLADGSSDFLERRGVARGEHCESMCGHATKRADPRNIHRVIFYLSWYYTEKLSTNVYLDGDKNGGMEAVENSVKRNGYLVDVLDTEWFGEDASR</sequence>